<dbReference type="PANTHER" id="PTHR47893">
    <property type="entry name" value="REGULATORY PROTEIN PCHR"/>
    <property type="match status" value="1"/>
</dbReference>
<name>A0ABT0HVC4_9BACT</name>
<evidence type="ECO:0000256" key="1">
    <source>
        <dbReference type="ARBA" id="ARBA00023015"/>
    </source>
</evidence>
<dbReference type="EMBL" id="JALPRF010000017">
    <property type="protein sequence ID" value="MCK8496108.1"/>
    <property type="molecule type" value="Genomic_DNA"/>
</dbReference>
<evidence type="ECO:0000313" key="5">
    <source>
        <dbReference type="EMBL" id="MCK8496108.1"/>
    </source>
</evidence>
<dbReference type="RefSeq" id="WP_248480993.1">
    <property type="nucleotide sequence ID" value="NZ_JALPRF010000017.1"/>
</dbReference>
<evidence type="ECO:0000313" key="6">
    <source>
        <dbReference type="Proteomes" id="UP001202180"/>
    </source>
</evidence>
<dbReference type="SUPFAM" id="SSF46689">
    <property type="entry name" value="Homeodomain-like"/>
    <property type="match status" value="2"/>
</dbReference>
<dbReference type="Proteomes" id="UP001202180">
    <property type="component" value="Unassembled WGS sequence"/>
</dbReference>
<dbReference type="InterPro" id="IPR053142">
    <property type="entry name" value="PchR_regulatory_protein"/>
</dbReference>
<dbReference type="PRINTS" id="PR00032">
    <property type="entry name" value="HTHARAC"/>
</dbReference>
<evidence type="ECO:0000256" key="3">
    <source>
        <dbReference type="ARBA" id="ARBA00023163"/>
    </source>
</evidence>
<keyword evidence="3" id="KW-0804">Transcription</keyword>
<dbReference type="SMART" id="SM00342">
    <property type="entry name" value="HTH_ARAC"/>
    <property type="match status" value="1"/>
</dbReference>
<keyword evidence="1" id="KW-0805">Transcription regulation</keyword>
<dbReference type="PROSITE" id="PS00041">
    <property type="entry name" value="HTH_ARAC_FAMILY_1"/>
    <property type="match status" value="1"/>
</dbReference>
<dbReference type="Gene3D" id="1.10.10.60">
    <property type="entry name" value="Homeodomain-like"/>
    <property type="match status" value="2"/>
</dbReference>
<sequence length="323" mass="36615">MKISLTDSNGSGILRAFAQAIGATISGRFVYIPESKGGGYLTGFTWGHDLRMMVRHYYLKEDVLIERTNELVDGQDDVIFLLSGVYSSPQTQTDLAPERAYVFICVQALSALMEMPAHTLFGSVTIAVSRQYLRHLFGEIDHPIVANLLRAKNNFAVEIDSSPELVKTASDMLHQSIPERLESRYYKLKCEEMLCYVFALLMQREAKAMTKLHISDFRSIYAIKEHLRLHLGEAPAIASLAREAHMSQPKLRKLFKQTFGKGIFEYYQSMRMQEAARLLKEKRLTVSEVGYQLGFTNLSHFSRVFEEHMGSTPKKFSALPIGS</sequence>
<dbReference type="InterPro" id="IPR018062">
    <property type="entry name" value="HTH_AraC-typ_CS"/>
</dbReference>
<dbReference type="Pfam" id="PF12833">
    <property type="entry name" value="HTH_18"/>
    <property type="match status" value="1"/>
</dbReference>
<keyword evidence="2" id="KW-0238">DNA-binding</keyword>
<gene>
    <name evidence="5" type="ORF">M0L20_29850</name>
</gene>
<organism evidence="5 6">
    <name type="scientific">Spirosoma liriopis</name>
    <dbReference type="NCBI Taxonomy" id="2937440"/>
    <lineage>
        <taxon>Bacteria</taxon>
        <taxon>Pseudomonadati</taxon>
        <taxon>Bacteroidota</taxon>
        <taxon>Cytophagia</taxon>
        <taxon>Cytophagales</taxon>
        <taxon>Cytophagaceae</taxon>
        <taxon>Spirosoma</taxon>
    </lineage>
</organism>
<dbReference type="InterPro" id="IPR020449">
    <property type="entry name" value="Tscrpt_reg_AraC-type_HTH"/>
</dbReference>
<dbReference type="PANTHER" id="PTHR47893:SF1">
    <property type="entry name" value="REGULATORY PROTEIN PCHR"/>
    <property type="match status" value="1"/>
</dbReference>
<accession>A0ABT0HVC4</accession>
<feature type="domain" description="HTH araC/xylS-type" evidence="4">
    <location>
        <begin position="221"/>
        <end position="319"/>
    </location>
</feature>
<proteinExistence type="predicted"/>
<protein>
    <submittedName>
        <fullName evidence="5">AraC family transcriptional regulator</fullName>
    </submittedName>
</protein>
<reference evidence="5 6" key="1">
    <citation type="submission" date="2022-04" db="EMBL/GenBank/DDBJ databases">
        <title>Spirosoma sp. strain RP8 genome sequencing and assembly.</title>
        <authorList>
            <person name="Jung Y."/>
        </authorList>
    </citation>
    <scope>NUCLEOTIDE SEQUENCE [LARGE SCALE GENOMIC DNA]</scope>
    <source>
        <strain evidence="5 6">RP8</strain>
    </source>
</reference>
<dbReference type="InterPro" id="IPR018060">
    <property type="entry name" value="HTH_AraC"/>
</dbReference>
<evidence type="ECO:0000259" key="4">
    <source>
        <dbReference type="PROSITE" id="PS01124"/>
    </source>
</evidence>
<evidence type="ECO:0000256" key="2">
    <source>
        <dbReference type="ARBA" id="ARBA00023125"/>
    </source>
</evidence>
<dbReference type="PROSITE" id="PS01124">
    <property type="entry name" value="HTH_ARAC_FAMILY_2"/>
    <property type="match status" value="1"/>
</dbReference>
<keyword evidence="6" id="KW-1185">Reference proteome</keyword>
<dbReference type="InterPro" id="IPR009057">
    <property type="entry name" value="Homeodomain-like_sf"/>
</dbReference>
<comment type="caution">
    <text evidence="5">The sequence shown here is derived from an EMBL/GenBank/DDBJ whole genome shotgun (WGS) entry which is preliminary data.</text>
</comment>